<dbReference type="PANTHER" id="PTHR28174">
    <property type="entry name" value="54S RIBOSOMAL PROTEIN L36, MITOCHONDRIAL"/>
    <property type="match status" value="1"/>
</dbReference>
<dbReference type="GO" id="GO:0032543">
    <property type="term" value="P:mitochondrial translation"/>
    <property type="evidence" value="ECO:0007669"/>
    <property type="project" value="InterPro"/>
</dbReference>
<comment type="caution">
    <text evidence="3">The sequence shown here is derived from an EMBL/GenBank/DDBJ whole genome shotgun (WGS) entry which is preliminary data.</text>
</comment>
<dbReference type="GeneID" id="19160471"/>
<dbReference type="GO" id="GO:0003735">
    <property type="term" value="F:structural constituent of ribosome"/>
    <property type="evidence" value="ECO:0007669"/>
    <property type="project" value="InterPro"/>
</dbReference>
<dbReference type="PANTHER" id="PTHR28174:SF1">
    <property type="entry name" value="LARGE RIBOSOMAL SUBUNIT PROTEIN BL31M"/>
    <property type="match status" value="1"/>
</dbReference>
<proteinExistence type="predicted"/>
<evidence type="ECO:0000256" key="1">
    <source>
        <dbReference type="SAM" id="MobiDB-lite"/>
    </source>
</evidence>
<name>W9YHC5_9EURO</name>
<sequence length="188" mass="20887">MASALRPVLRPTHLASLPTSTSTTTYICQSCRHARLLRRPKRPYTFTQLVTLSDGSAFTIRTTSPVPVYRSTRDTRNSPLWNPTSKELLNVEDDEAGRLAGFRARFGTGFDTAKEARKEAEMESDNISNTPASPTAANAEAAKEPTFEDEQNMFEEDDMNLLDLISSFGQENTQQETQSPQPKKGGKK</sequence>
<feature type="domain" description="Ribosomal protein bL31m N-terminal" evidence="2">
    <location>
        <begin position="39"/>
        <end position="84"/>
    </location>
</feature>
<evidence type="ECO:0000259" key="2">
    <source>
        <dbReference type="Pfam" id="PF21492"/>
    </source>
</evidence>
<dbReference type="EMBL" id="AMWN01000004">
    <property type="protein sequence ID" value="EXJ88666.1"/>
    <property type="molecule type" value="Genomic_DNA"/>
</dbReference>
<gene>
    <name evidence="3" type="ORF">A1O1_05597</name>
</gene>
<dbReference type="STRING" id="1182541.W9YHC5"/>
<organism evidence="3 4">
    <name type="scientific">Capronia coronata CBS 617.96</name>
    <dbReference type="NCBI Taxonomy" id="1182541"/>
    <lineage>
        <taxon>Eukaryota</taxon>
        <taxon>Fungi</taxon>
        <taxon>Dikarya</taxon>
        <taxon>Ascomycota</taxon>
        <taxon>Pezizomycotina</taxon>
        <taxon>Eurotiomycetes</taxon>
        <taxon>Chaetothyriomycetidae</taxon>
        <taxon>Chaetothyriales</taxon>
        <taxon>Herpotrichiellaceae</taxon>
        <taxon>Capronia</taxon>
    </lineage>
</organism>
<dbReference type="RefSeq" id="XP_007724672.1">
    <property type="nucleotide sequence ID" value="XM_007726482.1"/>
</dbReference>
<dbReference type="eggNOG" id="ENOG502RZ6E">
    <property type="taxonomic scope" value="Eukaryota"/>
</dbReference>
<dbReference type="InterPro" id="IPR034600">
    <property type="entry name" value="Ribosomal_bL31m"/>
</dbReference>
<dbReference type="InterPro" id="IPR048874">
    <property type="entry name" value="Ribosomal_bL31m_N"/>
</dbReference>
<feature type="compositionally biased region" description="Polar residues" evidence="1">
    <location>
        <begin position="167"/>
        <end position="181"/>
    </location>
</feature>
<reference evidence="3 4" key="1">
    <citation type="submission" date="2013-03" db="EMBL/GenBank/DDBJ databases">
        <title>The Genome Sequence of Capronia coronata CBS 617.96.</title>
        <authorList>
            <consortium name="The Broad Institute Genomics Platform"/>
            <person name="Cuomo C."/>
            <person name="de Hoog S."/>
            <person name="Gorbushina A."/>
            <person name="Walker B."/>
            <person name="Young S.K."/>
            <person name="Zeng Q."/>
            <person name="Gargeya S."/>
            <person name="Fitzgerald M."/>
            <person name="Haas B."/>
            <person name="Abouelleil A."/>
            <person name="Allen A.W."/>
            <person name="Alvarado L."/>
            <person name="Arachchi H.M."/>
            <person name="Berlin A.M."/>
            <person name="Chapman S.B."/>
            <person name="Gainer-Dewar J."/>
            <person name="Goldberg J."/>
            <person name="Griggs A."/>
            <person name="Gujja S."/>
            <person name="Hansen M."/>
            <person name="Howarth C."/>
            <person name="Imamovic A."/>
            <person name="Ireland A."/>
            <person name="Larimer J."/>
            <person name="McCowan C."/>
            <person name="Murphy C."/>
            <person name="Pearson M."/>
            <person name="Poon T.W."/>
            <person name="Priest M."/>
            <person name="Roberts A."/>
            <person name="Saif S."/>
            <person name="Shea T."/>
            <person name="Sisk P."/>
            <person name="Sykes S."/>
            <person name="Wortman J."/>
            <person name="Nusbaum C."/>
            <person name="Birren B."/>
        </authorList>
    </citation>
    <scope>NUCLEOTIDE SEQUENCE [LARGE SCALE GENOMIC DNA]</scope>
    <source>
        <strain evidence="3 4">CBS 617.96</strain>
    </source>
</reference>
<accession>W9YHC5</accession>
<evidence type="ECO:0000313" key="4">
    <source>
        <dbReference type="Proteomes" id="UP000019484"/>
    </source>
</evidence>
<dbReference type="OrthoDB" id="5587740at2759"/>
<keyword evidence="4" id="KW-1185">Reference proteome</keyword>
<dbReference type="Gene3D" id="6.20.130.10">
    <property type="match status" value="1"/>
</dbReference>
<dbReference type="AlphaFoldDB" id="W9YHC5"/>
<feature type="region of interest" description="Disordered" evidence="1">
    <location>
        <begin position="116"/>
        <end position="188"/>
    </location>
</feature>
<dbReference type="HOGENOM" id="CLU_109501_1_1_1"/>
<dbReference type="Pfam" id="PF21492">
    <property type="entry name" value="bL31_N"/>
    <property type="match status" value="1"/>
</dbReference>
<dbReference type="GO" id="GO:0005762">
    <property type="term" value="C:mitochondrial large ribosomal subunit"/>
    <property type="evidence" value="ECO:0007669"/>
    <property type="project" value="InterPro"/>
</dbReference>
<protein>
    <recommendedName>
        <fullName evidence="2">Ribosomal protein bL31m N-terminal domain-containing protein</fullName>
    </recommendedName>
</protein>
<dbReference type="Proteomes" id="UP000019484">
    <property type="component" value="Unassembled WGS sequence"/>
</dbReference>
<evidence type="ECO:0000313" key="3">
    <source>
        <dbReference type="EMBL" id="EXJ88666.1"/>
    </source>
</evidence>
<feature type="compositionally biased region" description="Acidic residues" evidence="1">
    <location>
        <begin position="147"/>
        <end position="160"/>
    </location>
</feature>
<feature type="compositionally biased region" description="Low complexity" evidence="1">
    <location>
        <begin position="128"/>
        <end position="140"/>
    </location>
</feature>